<feature type="region of interest" description="Disordered" evidence="3">
    <location>
        <begin position="328"/>
        <end position="351"/>
    </location>
</feature>
<sequence>MTGTSRLRLGVCLSLTGRHARFGRQARAGLEVWNGFEPAVDLFIEDDQSDPRGFGAVFRRLASKCDILLGPYSTQLMRRAGDAAAELDRLVWNHGGAGDDVQAAHPGHVVSVLTPTSRYAERFLLHLARSRTSDRLWIVRGKGSFGRQVADGAGSMAREFGIDTGYPGRGEGIPVGTGWSLLCAGSFEEDVSAVEWARGLPTPPRTICAVAAGVLDFGEAVSRPEGVYGIGQWFPGARGRAELGLDESVFLAGYRERAGALPDYPAAQAAATAAVATHCARLAGSTSRDSLWEAASELDTTTFFGRFKIDPYSGVQVGHEPGLVRWGSHSAYGHQGDAGGGHGQAQALDDA</sequence>
<keyword evidence="2" id="KW-0732">Signal</keyword>
<protein>
    <submittedName>
        <fullName evidence="5">Amino acid ABC transporter substrate-binding protein</fullName>
    </submittedName>
</protein>
<evidence type="ECO:0000256" key="1">
    <source>
        <dbReference type="ARBA" id="ARBA00010062"/>
    </source>
</evidence>
<evidence type="ECO:0000259" key="4">
    <source>
        <dbReference type="Pfam" id="PF13458"/>
    </source>
</evidence>
<proteinExistence type="inferred from homology"/>
<dbReference type="InterPro" id="IPR028082">
    <property type="entry name" value="Peripla_BP_I"/>
</dbReference>
<gene>
    <name evidence="5" type="ORF">GCM10010191_69150</name>
</gene>
<comment type="caution">
    <text evidence="5">The sequence shown here is derived from an EMBL/GenBank/DDBJ whole genome shotgun (WGS) entry which is preliminary data.</text>
</comment>
<dbReference type="InterPro" id="IPR051010">
    <property type="entry name" value="BCAA_transport"/>
</dbReference>
<dbReference type="Proteomes" id="UP001501231">
    <property type="component" value="Unassembled WGS sequence"/>
</dbReference>
<dbReference type="PANTHER" id="PTHR30483">
    <property type="entry name" value="LEUCINE-SPECIFIC-BINDING PROTEIN"/>
    <property type="match status" value="1"/>
</dbReference>
<organism evidence="5 6">
    <name type="scientific">Actinomadura vinacea</name>
    <dbReference type="NCBI Taxonomy" id="115336"/>
    <lineage>
        <taxon>Bacteria</taxon>
        <taxon>Bacillati</taxon>
        <taxon>Actinomycetota</taxon>
        <taxon>Actinomycetes</taxon>
        <taxon>Streptosporangiales</taxon>
        <taxon>Thermomonosporaceae</taxon>
        <taxon>Actinomadura</taxon>
    </lineage>
</organism>
<evidence type="ECO:0000256" key="3">
    <source>
        <dbReference type="SAM" id="MobiDB-lite"/>
    </source>
</evidence>
<dbReference type="Gene3D" id="3.40.50.2300">
    <property type="match status" value="3"/>
</dbReference>
<dbReference type="SUPFAM" id="SSF53822">
    <property type="entry name" value="Periplasmic binding protein-like I"/>
    <property type="match status" value="1"/>
</dbReference>
<evidence type="ECO:0000256" key="2">
    <source>
        <dbReference type="ARBA" id="ARBA00022729"/>
    </source>
</evidence>
<feature type="domain" description="Leucine-binding protein" evidence="4">
    <location>
        <begin position="8"/>
        <end position="163"/>
    </location>
</feature>
<name>A0ABN3JY26_9ACTN</name>
<keyword evidence="6" id="KW-1185">Reference proteome</keyword>
<dbReference type="EMBL" id="BAAARW010000026">
    <property type="protein sequence ID" value="GAA2442932.1"/>
    <property type="molecule type" value="Genomic_DNA"/>
</dbReference>
<dbReference type="RefSeq" id="WP_344594725.1">
    <property type="nucleotide sequence ID" value="NZ_BAAARW010000026.1"/>
</dbReference>
<accession>A0ABN3JY26</accession>
<dbReference type="PANTHER" id="PTHR30483:SF37">
    <property type="entry name" value="ABC TRANSPORTER SUBSTRATE-BINDING PROTEIN"/>
    <property type="match status" value="1"/>
</dbReference>
<evidence type="ECO:0000313" key="5">
    <source>
        <dbReference type="EMBL" id="GAA2442932.1"/>
    </source>
</evidence>
<dbReference type="Pfam" id="PF13458">
    <property type="entry name" value="Peripla_BP_6"/>
    <property type="match status" value="1"/>
</dbReference>
<reference evidence="5 6" key="1">
    <citation type="journal article" date="2019" name="Int. J. Syst. Evol. Microbiol.">
        <title>The Global Catalogue of Microorganisms (GCM) 10K type strain sequencing project: providing services to taxonomists for standard genome sequencing and annotation.</title>
        <authorList>
            <consortium name="The Broad Institute Genomics Platform"/>
            <consortium name="The Broad Institute Genome Sequencing Center for Infectious Disease"/>
            <person name="Wu L."/>
            <person name="Ma J."/>
        </authorList>
    </citation>
    <scope>NUCLEOTIDE SEQUENCE [LARGE SCALE GENOMIC DNA]</scope>
    <source>
        <strain evidence="5 6">JCM 3325</strain>
    </source>
</reference>
<dbReference type="InterPro" id="IPR028081">
    <property type="entry name" value="Leu-bd"/>
</dbReference>
<comment type="similarity">
    <text evidence="1">Belongs to the leucine-binding protein family.</text>
</comment>
<evidence type="ECO:0000313" key="6">
    <source>
        <dbReference type="Proteomes" id="UP001501231"/>
    </source>
</evidence>